<dbReference type="GO" id="GO:0015293">
    <property type="term" value="F:symporter activity"/>
    <property type="evidence" value="ECO:0007669"/>
    <property type="project" value="UniProtKB-KW"/>
</dbReference>
<dbReference type="PANTHER" id="PTHR42948">
    <property type="entry name" value="TRANSPORTER"/>
    <property type="match status" value="1"/>
</dbReference>
<organism evidence="8 9">
    <name type="scientific">Cytobacillus oceanisediminis</name>
    <dbReference type="NCBI Taxonomy" id="665099"/>
    <lineage>
        <taxon>Bacteria</taxon>
        <taxon>Bacillati</taxon>
        <taxon>Bacillota</taxon>
        <taxon>Bacilli</taxon>
        <taxon>Bacillales</taxon>
        <taxon>Bacillaceae</taxon>
        <taxon>Cytobacillus</taxon>
    </lineage>
</organism>
<evidence type="ECO:0000256" key="6">
    <source>
        <dbReference type="RuleBase" id="RU003732"/>
    </source>
</evidence>
<dbReference type="RefSeq" id="WP_110064791.1">
    <property type="nucleotide sequence ID" value="NZ_QGTW01000004.1"/>
</dbReference>
<evidence type="ECO:0000256" key="5">
    <source>
        <dbReference type="ARBA" id="ARBA00023136"/>
    </source>
</evidence>
<evidence type="ECO:0000256" key="3">
    <source>
        <dbReference type="ARBA" id="ARBA00022692"/>
    </source>
</evidence>
<accession>A0A2V3A023</accession>
<comment type="similarity">
    <text evidence="6">Belongs to the sodium:neurotransmitter symporter (SNF) (TC 2.A.22) family.</text>
</comment>
<dbReference type="InterPro" id="IPR000175">
    <property type="entry name" value="Na/ntran_symport"/>
</dbReference>
<dbReference type="InterPro" id="IPR037272">
    <property type="entry name" value="SNS_sf"/>
</dbReference>
<dbReference type="EMBL" id="QGTW01000004">
    <property type="protein sequence ID" value="PWW29748.1"/>
    <property type="molecule type" value="Genomic_DNA"/>
</dbReference>
<evidence type="ECO:0000256" key="2">
    <source>
        <dbReference type="ARBA" id="ARBA00022448"/>
    </source>
</evidence>
<dbReference type="PANTHER" id="PTHR42948:SF1">
    <property type="entry name" value="TRANSPORTER"/>
    <property type="match status" value="1"/>
</dbReference>
<feature type="transmembrane region" description="Helical" evidence="7">
    <location>
        <begin position="12"/>
        <end position="34"/>
    </location>
</feature>
<comment type="subcellular location">
    <subcellularLocation>
        <location evidence="1">Membrane</location>
        <topology evidence="1">Multi-pass membrane protein</topology>
    </subcellularLocation>
</comment>
<evidence type="ECO:0000313" key="8">
    <source>
        <dbReference type="EMBL" id="PWW29748.1"/>
    </source>
</evidence>
<dbReference type="CDD" id="cd10336">
    <property type="entry name" value="SLC6sbd_Tyt1-Like"/>
    <property type="match status" value="1"/>
</dbReference>
<feature type="transmembrane region" description="Helical" evidence="7">
    <location>
        <begin position="175"/>
        <end position="196"/>
    </location>
</feature>
<proteinExistence type="inferred from homology"/>
<dbReference type="SUPFAM" id="SSF161070">
    <property type="entry name" value="SNF-like"/>
    <property type="match status" value="1"/>
</dbReference>
<evidence type="ECO:0000256" key="7">
    <source>
        <dbReference type="SAM" id="Phobius"/>
    </source>
</evidence>
<evidence type="ECO:0000256" key="1">
    <source>
        <dbReference type="ARBA" id="ARBA00004141"/>
    </source>
</evidence>
<keyword evidence="5 7" id="KW-0472">Membrane</keyword>
<dbReference type="Proteomes" id="UP000247150">
    <property type="component" value="Unassembled WGS sequence"/>
</dbReference>
<evidence type="ECO:0000313" key="9">
    <source>
        <dbReference type="Proteomes" id="UP000247150"/>
    </source>
</evidence>
<reference evidence="8 9" key="1">
    <citation type="submission" date="2018-05" db="EMBL/GenBank/DDBJ databases">
        <title>Freshwater and sediment microbial communities from various areas in North America, analyzing microbe dynamics in response to fracking.</title>
        <authorList>
            <person name="Lamendella R."/>
        </authorList>
    </citation>
    <scope>NUCLEOTIDE SEQUENCE [LARGE SCALE GENOMIC DNA]</scope>
    <source>
        <strain evidence="8 9">15_TX</strain>
    </source>
</reference>
<gene>
    <name evidence="8" type="ORF">DFO73_104391</name>
</gene>
<feature type="transmembrane region" description="Helical" evidence="7">
    <location>
        <begin position="342"/>
        <end position="364"/>
    </location>
</feature>
<feature type="transmembrane region" description="Helical" evidence="7">
    <location>
        <begin position="297"/>
        <end position="330"/>
    </location>
</feature>
<keyword evidence="4 7" id="KW-1133">Transmembrane helix</keyword>
<dbReference type="PROSITE" id="PS00610">
    <property type="entry name" value="NA_NEUROTRAN_SYMP_1"/>
    <property type="match status" value="1"/>
</dbReference>
<sequence>MKKHEQWTSKLGFILAAAGSAIGLGAIWKFPYIAGTNGGGIFFAIFLLLTIFIGAPILIAEFIIGRRTQKDAVTAYKVLAPGSGWHWLGIGGVTVSFIILSFYSVVGGWILSYLWRSFTGTLTGLSQTEYASLFKNIIANPTEVVVLQLIFMLMTISVVQGGIQKGIERASKYMMPALFILFIILVFRSLTLEGALEGVEFLLKPDFNNINAETVLLALGQSFFALSVGISVMVTYASYLSKEDNLTKSAFSVVGLNIIISLLAGLVIFPAVFALGFEPGAGPGLVFVVLPAVFNEIAFGGIFLTVFLVLLLFATLTSAFSILEIGVAALVKDKTEKRKTAAWSFGLLIFLAGVPSALSFGVLSDVLIFNKSIFDFADFIASNIGLPLGALFISLFVGYRIPRQAVKEELHAGTKGIGLIFDLWYLSIRYLVPVAILFVFLHSFGIL</sequence>
<feature type="transmembrane region" description="Helical" evidence="7">
    <location>
        <begin position="423"/>
        <end position="444"/>
    </location>
</feature>
<feature type="transmembrane region" description="Helical" evidence="7">
    <location>
        <begin position="144"/>
        <end position="163"/>
    </location>
</feature>
<protein>
    <recommendedName>
        <fullName evidence="6">Transporter</fullName>
    </recommendedName>
</protein>
<keyword evidence="2 6" id="KW-0813">Transport</keyword>
<keyword evidence="3 6" id="KW-0812">Transmembrane</keyword>
<dbReference type="AlphaFoldDB" id="A0A2V3A023"/>
<dbReference type="OrthoDB" id="9762833at2"/>
<dbReference type="Pfam" id="PF00209">
    <property type="entry name" value="SNF"/>
    <property type="match status" value="2"/>
</dbReference>
<keyword evidence="6" id="KW-0769">Symport</keyword>
<dbReference type="PRINTS" id="PR00176">
    <property type="entry name" value="NANEUSMPORT"/>
</dbReference>
<feature type="transmembrane region" description="Helical" evidence="7">
    <location>
        <begin position="40"/>
        <end position="64"/>
    </location>
</feature>
<dbReference type="PROSITE" id="PS50267">
    <property type="entry name" value="NA_NEUROTRAN_SYMP_3"/>
    <property type="match status" value="1"/>
</dbReference>
<comment type="caution">
    <text evidence="8">The sequence shown here is derived from an EMBL/GenBank/DDBJ whole genome shotgun (WGS) entry which is preliminary data.</text>
</comment>
<evidence type="ECO:0000256" key="4">
    <source>
        <dbReference type="ARBA" id="ARBA00022989"/>
    </source>
</evidence>
<feature type="transmembrane region" description="Helical" evidence="7">
    <location>
        <begin position="85"/>
        <end position="111"/>
    </location>
</feature>
<feature type="transmembrane region" description="Helical" evidence="7">
    <location>
        <begin position="384"/>
        <end position="402"/>
    </location>
</feature>
<feature type="transmembrane region" description="Helical" evidence="7">
    <location>
        <begin position="251"/>
        <end position="277"/>
    </location>
</feature>
<dbReference type="GO" id="GO:0016020">
    <property type="term" value="C:membrane"/>
    <property type="evidence" value="ECO:0007669"/>
    <property type="project" value="UniProtKB-SubCell"/>
</dbReference>
<feature type="transmembrane region" description="Helical" evidence="7">
    <location>
        <begin position="216"/>
        <end position="239"/>
    </location>
</feature>
<dbReference type="NCBIfam" id="NF037979">
    <property type="entry name" value="Na_transp"/>
    <property type="match status" value="1"/>
</dbReference>
<dbReference type="InterPro" id="IPR047218">
    <property type="entry name" value="YocR/YhdH-like"/>
</dbReference>
<name>A0A2V3A023_9BACI</name>